<name>A0A931MZJ4_9HYPH</name>
<feature type="domain" description="HTH cro/C1-type" evidence="1">
    <location>
        <begin position="17"/>
        <end position="87"/>
    </location>
</feature>
<dbReference type="InterPro" id="IPR010982">
    <property type="entry name" value="Lambda_DNA-bd_dom_sf"/>
</dbReference>
<gene>
    <name evidence="2" type="ORF">I5731_14725</name>
</gene>
<dbReference type="Proteomes" id="UP000631694">
    <property type="component" value="Unassembled WGS sequence"/>
</dbReference>
<dbReference type="SMART" id="SM00530">
    <property type="entry name" value="HTH_XRE"/>
    <property type="match status" value="1"/>
</dbReference>
<dbReference type="GO" id="GO:0003677">
    <property type="term" value="F:DNA binding"/>
    <property type="evidence" value="ECO:0007669"/>
    <property type="project" value="InterPro"/>
</dbReference>
<dbReference type="InterPro" id="IPR041413">
    <property type="entry name" value="MLTR_LBD"/>
</dbReference>
<dbReference type="Gene3D" id="1.10.260.40">
    <property type="entry name" value="lambda repressor-like DNA-binding domains"/>
    <property type="match status" value="1"/>
</dbReference>
<dbReference type="PANTHER" id="PTHR35010">
    <property type="entry name" value="BLL4672 PROTEIN-RELATED"/>
    <property type="match status" value="1"/>
</dbReference>
<accession>A0A931MZJ4</accession>
<dbReference type="EMBL" id="JADZLT010000052">
    <property type="protein sequence ID" value="MBH0239080.1"/>
    <property type="molecule type" value="Genomic_DNA"/>
</dbReference>
<dbReference type="Gene3D" id="3.30.450.180">
    <property type="match status" value="1"/>
</dbReference>
<evidence type="ECO:0000259" key="1">
    <source>
        <dbReference type="SMART" id="SM00530"/>
    </source>
</evidence>
<dbReference type="PANTHER" id="PTHR35010:SF2">
    <property type="entry name" value="BLL4672 PROTEIN"/>
    <property type="match status" value="1"/>
</dbReference>
<dbReference type="CDD" id="cd00093">
    <property type="entry name" value="HTH_XRE"/>
    <property type="match status" value="1"/>
</dbReference>
<dbReference type="InterPro" id="IPR001387">
    <property type="entry name" value="Cro/C1-type_HTH"/>
</dbReference>
<comment type="caution">
    <text evidence="2">The sequence shown here is derived from an EMBL/GenBank/DDBJ whole genome shotgun (WGS) entry which is preliminary data.</text>
</comment>
<dbReference type="AlphaFoldDB" id="A0A931MZJ4"/>
<protein>
    <submittedName>
        <fullName evidence="2">Helix-turn-helix domain-containing protein</fullName>
    </submittedName>
</protein>
<proteinExistence type="predicted"/>
<reference evidence="2" key="1">
    <citation type="submission" date="2020-12" db="EMBL/GenBank/DDBJ databases">
        <title>Methylobrevis albus sp. nov., isolated from fresh water lack sediment.</title>
        <authorList>
            <person name="Zou Q."/>
        </authorList>
    </citation>
    <scope>NUCLEOTIDE SEQUENCE</scope>
    <source>
        <strain evidence="2">L22</strain>
    </source>
</reference>
<evidence type="ECO:0000313" key="3">
    <source>
        <dbReference type="Proteomes" id="UP000631694"/>
    </source>
</evidence>
<dbReference type="Pfam" id="PF17765">
    <property type="entry name" value="MLTR_LBD"/>
    <property type="match status" value="1"/>
</dbReference>
<sequence length="283" mass="31504">MSDRLDAMQDENRLGVFLKDRRQRLDAAALGFGGRRRTPGLRREEVAQRAHISTTWYTWLEQGRGGAPSPRVLDSLARALMMTEAEREHLFLVGIGHAPKAQAAAHAGISGRLQRFLDAMPMIPATVATATWDIIGWNRAAQLALTDYTALPPESRNILRRMFLDPATRAMQRDWEAVARFLVATFRAETARIGENARAADLVAELVAASAEFRRMWQDNDVQTTGEGAKTIRHPRVGEITFEFSSFAIDGRPDLRLMIYNPAAAADAAKMHRLCEPEPAARS</sequence>
<keyword evidence="3" id="KW-1185">Reference proteome</keyword>
<organism evidence="2 3">
    <name type="scientific">Methylobrevis albus</name>
    <dbReference type="NCBI Taxonomy" id="2793297"/>
    <lineage>
        <taxon>Bacteria</taxon>
        <taxon>Pseudomonadati</taxon>
        <taxon>Pseudomonadota</taxon>
        <taxon>Alphaproteobacteria</taxon>
        <taxon>Hyphomicrobiales</taxon>
        <taxon>Pleomorphomonadaceae</taxon>
        <taxon>Methylobrevis</taxon>
    </lineage>
</organism>
<dbReference type="Pfam" id="PF13560">
    <property type="entry name" value="HTH_31"/>
    <property type="match status" value="1"/>
</dbReference>
<evidence type="ECO:0000313" key="2">
    <source>
        <dbReference type="EMBL" id="MBH0239080.1"/>
    </source>
</evidence>
<dbReference type="SUPFAM" id="SSF47413">
    <property type="entry name" value="lambda repressor-like DNA-binding domains"/>
    <property type="match status" value="1"/>
</dbReference>